<dbReference type="Proteomes" id="UP000807504">
    <property type="component" value="Unassembled WGS sequence"/>
</dbReference>
<organism evidence="1 2">
    <name type="scientific">Argiope bruennichi</name>
    <name type="common">Wasp spider</name>
    <name type="synonym">Aranea bruennichi</name>
    <dbReference type="NCBI Taxonomy" id="94029"/>
    <lineage>
        <taxon>Eukaryota</taxon>
        <taxon>Metazoa</taxon>
        <taxon>Ecdysozoa</taxon>
        <taxon>Arthropoda</taxon>
        <taxon>Chelicerata</taxon>
        <taxon>Arachnida</taxon>
        <taxon>Araneae</taxon>
        <taxon>Araneomorphae</taxon>
        <taxon>Entelegynae</taxon>
        <taxon>Araneoidea</taxon>
        <taxon>Araneidae</taxon>
        <taxon>Argiope</taxon>
    </lineage>
</organism>
<reference evidence="1" key="1">
    <citation type="journal article" date="2020" name="bioRxiv">
        <title>Chromosome-level reference genome of the European wasp spider Argiope bruennichi: a resource for studies on range expansion and evolutionary adaptation.</title>
        <authorList>
            <person name="Sheffer M.M."/>
            <person name="Hoppe A."/>
            <person name="Krehenwinkel H."/>
            <person name="Uhl G."/>
            <person name="Kuss A.W."/>
            <person name="Jensen L."/>
            <person name="Jensen C."/>
            <person name="Gillespie R.G."/>
            <person name="Hoff K.J."/>
            <person name="Prost S."/>
        </authorList>
    </citation>
    <scope>NUCLEOTIDE SEQUENCE</scope>
</reference>
<proteinExistence type="predicted"/>
<dbReference type="AlphaFoldDB" id="A0A8T0E5C2"/>
<gene>
    <name evidence="1" type="ORF">HNY73_019583</name>
</gene>
<evidence type="ECO:0000313" key="2">
    <source>
        <dbReference type="Proteomes" id="UP000807504"/>
    </source>
</evidence>
<reference evidence="1" key="2">
    <citation type="submission" date="2020-06" db="EMBL/GenBank/DDBJ databases">
        <authorList>
            <person name="Sheffer M."/>
        </authorList>
    </citation>
    <scope>NUCLEOTIDE SEQUENCE</scope>
</reference>
<accession>A0A8T0E5C2</accession>
<sequence>MAGGPDCPLARQNPTCCQCNGCPSLEFLLESLMDDACLRVLPCVHDGALRSYDNVPTSPDKVWQPADCTSDHSSMPGSFHLRLVAQARAIQIPA</sequence>
<dbReference type="EMBL" id="JABXBU010002230">
    <property type="protein sequence ID" value="KAF8766530.1"/>
    <property type="molecule type" value="Genomic_DNA"/>
</dbReference>
<keyword evidence="2" id="KW-1185">Reference proteome</keyword>
<comment type="caution">
    <text evidence="1">The sequence shown here is derived from an EMBL/GenBank/DDBJ whole genome shotgun (WGS) entry which is preliminary data.</text>
</comment>
<protein>
    <submittedName>
        <fullName evidence="1">Uncharacterized protein</fullName>
    </submittedName>
</protein>
<name>A0A8T0E5C2_ARGBR</name>
<evidence type="ECO:0000313" key="1">
    <source>
        <dbReference type="EMBL" id="KAF8766530.1"/>
    </source>
</evidence>